<feature type="compositionally biased region" description="Basic residues" evidence="1">
    <location>
        <begin position="287"/>
        <end position="298"/>
    </location>
</feature>
<dbReference type="InterPro" id="IPR050656">
    <property type="entry name" value="PINX1"/>
</dbReference>
<dbReference type="PROSITE" id="PS50174">
    <property type="entry name" value="G_PATCH"/>
    <property type="match status" value="1"/>
</dbReference>
<evidence type="ECO:0000313" key="3">
    <source>
        <dbReference type="EMBL" id="KAJ8355426.1"/>
    </source>
</evidence>
<dbReference type="EMBL" id="JAINUF010000006">
    <property type="protein sequence ID" value="KAJ8355426.1"/>
    <property type="molecule type" value="Genomic_DNA"/>
</dbReference>
<dbReference type="OrthoDB" id="29523at2759"/>
<dbReference type="SMART" id="SM00443">
    <property type="entry name" value="G_patch"/>
    <property type="match status" value="1"/>
</dbReference>
<comment type="caution">
    <text evidence="3">The sequence shown here is derived from an EMBL/GenBank/DDBJ whole genome shotgun (WGS) entry which is preliminary data.</text>
</comment>
<feature type="domain" description="G-patch" evidence="2">
    <location>
        <begin position="26"/>
        <end position="72"/>
    </location>
</feature>
<evidence type="ECO:0000313" key="4">
    <source>
        <dbReference type="Proteomes" id="UP001152622"/>
    </source>
</evidence>
<dbReference type="PANTHER" id="PTHR23149">
    <property type="entry name" value="G PATCH DOMAIN CONTAINING PROTEIN"/>
    <property type="match status" value="1"/>
</dbReference>
<keyword evidence="4" id="KW-1185">Reference proteome</keyword>
<dbReference type="InterPro" id="IPR000467">
    <property type="entry name" value="G_patch_dom"/>
</dbReference>
<dbReference type="GO" id="GO:0003676">
    <property type="term" value="F:nucleic acid binding"/>
    <property type="evidence" value="ECO:0007669"/>
    <property type="project" value="InterPro"/>
</dbReference>
<dbReference type="Pfam" id="PF01585">
    <property type="entry name" value="G-patch"/>
    <property type="match status" value="1"/>
</dbReference>
<feature type="region of interest" description="Disordered" evidence="1">
    <location>
        <begin position="92"/>
        <end position="116"/>
    </location>
</feature>
<organism evidence="3 4">
    <name type="scientific">Synaphobranchus kaupii</name>
    <name type="common">Kaup's arrowtooth eel</name>
    <dbReference type="NCBI Taxonomy" id="118154"/>
    <lineage>
        <taxon>Eukaryota</taxon>
        <taxon>Metazoa</taxon>
        <taxon>Chordata</taxon>
        <taxon>Craniata</taxon>
        <taxon>Vertebrata</taxon>
        <taxon>Euteleostomi</taxon>
        <taxon>Actinopterygii</taxon>
        <taxon>Neopterygii</taxon>
        <taxon>Teleostei</taxon>
        <taxon>Anguilliformes</taxon>
        <taxon>Synaphobranchidae</taxon>
        <taxon>Synaphobranchus</taxon>
    </lineage>
</organism>
<accession>A0A9Q1FBR3</accession>
<name>A0A9Q1FBR3_SYNKA</name>
<evidence type="ECO:0000256" key="1">
    <source>
        <dbReference type="SAM" id="MobiDB-lite"/>
    </source>
</evidence>
<protein>
    <recommendedName>
        <fullName evidence="2">G-patch domain-containing protein</fullName>
    </recommendedName>
</protein>
<evidence type="ECO:0000259" key="2">
    <source>
        <dbReference type="PROSITE" id="PS50174"/>
    </source>
</evidence>
<proteinExistence type="predicted"/>
<dbReference type="Proteomes" id="UP001152622">
    <property type="component" value="Chromosome 6"/>
</dbReference>
<dbReference type="PANTHER" id="PTHR23149:SF27">
    <property type="entry name" value="PIN2_TERF1-INTERACTING TELOMERASE INHIBITOR 1"/>
    <property type="match status" value="1"/>
</dbReference>
<feature type="region of interest" description="Disordered" evidence="1">
    <location>
        <begin position="1"/>
        <end position="28"/>
    </location>
</feature>
<sequence>MAMLAEPRRKQKWAVDPRNSTWSKDESKFGQKMLERMGWSKGKGLGKSEQGGTEHIKVKVKNNNLGLGTAANHEDNWIAHQDDFNQLLAELNSCHGQSNPPSPQEHSFSLEEKSKTSRKRVHYMKFTKGKDLSSRSQTDLACIFGKRASRRAHQEEESSGQESQEEKEFGEVEVVTPDLEVEANINTVTSSLTMQEYFAQRMAQMKGRHAPLTTPNLSPSTMPDGADHAPTATLETADHAPEASTARKTKSKKKKKKKDRGKEERVVEGMEGSAVSHEAEQESCAVGKKKKKKKKRKHVDGGMEREVCGVSCGSQDGGAQEHPEELAGLAPHGQPDRSHRGKRKRREEEEKKPKKD</sequence>
<dbReference type="GO" id="GO:0010521">
    <property type="term" value="F:telomerase inhibitor activity"/>
    <property type="evidence" value="ECO:0007669"/>
    <property type="project" value="TreeGrafter"/>
</dbReference>
<gene>
    <name evidence="3" type="ORF">SKAU_G00182200</name>
</gene>
<feature type="region of interest" description="Disordered" evidence="1">
    <location>
        <begin position="206"/>
        <end position="356"/>
    </location>
</feature>
<feature type="compositionally biased region" description="Basic and acidic residues" evidence="1">
    <location>
        <begin position="346"/>
        <end position="356"/>
    </location>
</feature>
<feature type="compositionally biased region" description="Polar residues" evidence="1">
    <location>
        <begin position="94"/>
        <end position="107"/>
    </location>
</feature>
<reference evidence="3" key="1">
    <citation type="journal article" date="2023" name="Science">
        <title>Genome structures resolve the early diversification of teleost fishes.</title>
        <authorList>
            <person name="Parey E."/>
            <person name="Louis A."/>
            <person name="Montfort J."/>
            <person name="Bouchez O."/>
            <person name="Roques C."/>
            <person name="Iampietro C."/>
            <person name="Lluch J."/>
            <person name="Castinel A."/>
            <person name="Donnadieu C."/>
            <person name="Desvignes T."/>
            <person name="Floi Bucao C."/>
            <person name="Jouanno E."/>
            <person name="Wen M."/>
            <person name="Mejri S."/>
            <person name="Dirks R."/>
            <person name="Jansen H."/>
            <person name="Henkel C."/>
            <person name="Chen W.J."/>
            <person name="Zahm M."/>
            <person name="Cabau C."/>
            <person name="Klopp C."/>
            <person name="Thompson A.W."/>
            <person name="Robinson-Rechavi M."/>
            <person name="Braasch I."/>
            <person name="Lecointre G."/>
            <person name="Bobe J."/>
            <person name="Postlethwait J.H."/>
            <person name="Berthelot C."/>
            <person name="Roest Crollius H."/>
            <person name="Guiguen Y."/>
        </authorList>
    </citation>
    <scope>NUCLEOTIDE SEQUENCE</scope>
    <source>
        <strain evidence="3">WJC10195</strain>
    </source>
</reference>
<dbReference type="GO" id="GO:0005730">
    <property type="term" value="C:nucleolus"/>
    <property type="evidence" value="ECO:0007669"/>
    <property type="project" value="TreeGrafter"/>
</dbReference>
<feature type="region of interest" description="Disordered" evidence="1">
    <location>
        <begin position="149"/>
        <end position="172"/>
    </location>
</feature>
<feature type="compositionally biased region" description="Basic residues" evidence="1">
    <location>
        <begin position="247"/>
        <end position="259"/>
    </location>
</feature>
<dbReference type="AlphaFoldDB" id="A0A9Q1FBR3"/>